<dbReference type="InterPro" id="IPR003656">
    <property type="entry name" value="Znf_BED"/>
</dbReference>
<evidence type="ECO:0000313" key="8">
    <source>
        <dbReference type="Proteomes" id="UP000515151"/>
    </source>
</evidence>
<feature type="compositionally biased region" description="Polar residues" evidence="6">
    <location>
        <begin position="171"/>
        <end position="182"/>
    </location>
</feature>
<dbReference type="InterPro" id="IPR002182">
    <property type="entry name" value="NB-ARC"/>
</dbReference>
<dbReference type="InterPro" id="IPR050905">
    <property type="entry name" value="Plant_NBS-LRR"/>
</dbReference>
<dbReference type="Proteomes" id="UP000515151">
    <property type="component" value="Chromosome 3"/>
</dbReference>
<evidence type="ECO:0000256" key="1">
    <source>
        <dbReference type="ARBA" id="ARBA00022723"/>
    </source>
</evidence>
<dbReference type="Pfam" id="PF00931">
    <property type="entry name" value="NB-ARC"/>
    <property type="match status" value="1"/>
</dbReference>
<evidence type="ECO:0000259" key="7">
    <source>
        <dbReference type="PROSITE" id="PS50808"/>
    </source>
</evidence>
<reference evidence="9 10" key="2">
    <citation type="submission" date="2025-04" db="UniProtKB">
        <authorList>
            <consortium name="RefSeq"/>
        </authorList>
    </citation>
    <scope>IDENTIFICATION</scope>
    <source>
        <tissue evidence="9 10">Leaf</tissue>
    </source>
</reference>
<dbReference type="RefSeq" id="XP_031388939.1">
    <property type="nucleotide sequence ID" value="XM_031533079.1"/>
</dbReference>
<dbReference type="PROSITE" id="PS50808">
    <property type="entry name" value="ZF_BED"/>
    <property type="match status" value="1"/>
</dbReference>
<feature type="region of interest" description="Disordered" evidence="6">
    <location>
        <begin position="80"/>
        <end position="122"/>
    </location>
</feature>
<feature type="compositionally biased region" description="Basic and acidic residues" evidence="6">
    <location>
        <begin position="188"/>
        <end position="202"/>
    </location>
</feature>
<dbReference type="InterPro" id="IPR027417">
    <property type="entry name" value="P-loop_NTPase"/>
</dbReference>
<reference evidence="8" key="1">
    <citation type="journal article" date="2020" name="Plant Biotechnol. J.">
        <title>The pomegranate (Punica granatum L.) draft genome dissects genetic divergence between soft- and hard-seeded cultivars.</title>
        <authorList>
            <person name="Luo X."/>
            <person name="Li H."/>
            <person name="Wu Z."/>
            <person name="Yao W."/>
            <person name="Zhao P."/>
            <person name="Cao D."/>
            <person name="Yu H."/>
            <person name="Li K."/>
            <person name="Poudel K."/>
            <person name="Zhao D."/>
            <person name="Zhang F."/>
            <person name="Xia X."/>
            <person name="Chen L."/>
            <person name="Wang Q."/>
            <person name="Jing D."/>
            <person name="Cao S."/>
        </authorList>
    </citation>
    <scope>NUCLEOTIDE SEQUENCE [LARGE SCALE GENOMIC DNA]</scope>
</reference>
<evidence type="ECO:0000313" key="10">
    <source>
        <dbReference type="RefSeq" id="XP_031388939.1"/>
    </source>
</evidence>
<keyword evidence="8" id="KW-1185">Reference proteome</keyword>
<keyword evidence="2 5" id="KW-0863">Zinc-finger</keyword>
<dbReference type="GO" id="GO:0043531">
    <property type="term" value="F:ADP binding"/>
    <property type="evidence" value="ECO:0007669"/>
    <property type="project" value="InterPro"/>
</dbReference>
<accession>A0A6P8D3D6</accession>
<evidence type="ECO:0000313" key="11">
    <source>
        <dbReference type="RefSeq" id="XP_031388940.1"/>
    </source>
</evidence>
<dbReference type="Gene3D" id="3.40.50.300">
    <property type="entry name" value="P-loop containing nucleotide triphosphate hydrolases"/>
    <property type="match status" value="1"/>
</dbReference>
<evidence type="ECO:0000313" key="12">
    <source>
        <dbReference type="RefSeq" id="XP_031388941.1"/>
    </source>
</evidence>
<evidence type="ECO:0000256" key="4">
    <source>
        <dbReference type="ARBA" id="ARBA00022833"/>
    </source>
</evidence>
<feature type="compositionally biased region" description="Polar residues" evidence="6">
    <location>
        <begin position="98"/>
        <end position="115"/>
    </location>
</feature>
<dbReference type="AlphaFoldDB" id="A0A6P8D3D6"/>
<dbReference type="GO" id="GO:0008270">
    <property type="term" value="F:zinc ion binding"/>
    <property type="evidence" value="ECO:0007669"/>
    <property type="project" value="UniProtKB-KW"/>
</dbReference>
<evidence type="ECO:0000256" key="5">
    <source>
        <dbReference type="PROSITE-ProRule" id="PRU00027"/>
    </source>
</evidence>
<proteinExistence type="predicted"/>
<sequence>MDRPKVGRPKVGKPPDKFWEKVDKVISNEGEGPRWKCKFCKKIFPGGASRIKAHLGNVEGKGIKVCKAVDEDTVKEAREDLEAWESNGKSPKRRRLGTGTNSAQVNPQSVGQSNPNAPPQGSLYTIQKTVLPWQFAPGYPDDSSNLSRSLGESSLIVLQDIWDETEVEGPSNAQRDINNRNNMPRPGFETREADRSGSHQHDTLPPPHMRPVLEDQHSSMVRDLQDENANAPSCDIQSLQPDGPVRLPVNAQPLLAEGTLNVPPQGTTEANISEDNPVQDKPDDNIMLEQLNHFKPTQIDPYPNNEANEDIDSSAQISLARETTQCEMLVPQSVGRERIVDELCDYLMKNDILCIGVHGMGGVGKTTTMKHLYNKVHDSAAFENVFWVTVSKDCSIHELQNKIARALKVKIYHCEELESIIGAATDEEESLTSSTSSLPPETFSQLKSIEIESCPKMKYMVGPKSLPVLREIKLRRCHKMKRVLTLELFMLLPNLNYIHVHDCKEMMEAIGGQELDNGATRSLFLSPIPAASPGDQLSTRKLTLELYCLEELESICSWTGLWDLIHVIKIRRCPKLKRIEMLDDASPPPSLKEIVLIEEVDEDREKQWWESLGWVHPEVTTTLEPYVFVYSLDGNIPITRMPVVIDSRIREGGMDPNSAQRK</sequence>
<feature type="region of interest" description="Disordered" evidence="6">
    <location>
        <begin position="258"/>
        <end position="279"/>
    </location>
</feature>
<dbReference type="RefSeq" id="XP_031388941.1">
    <property type="nucleotide sequence ID" value="XM_031533081.1"/>
</dbReference>
<dbReference type="RefSeq" id="XP_031388940.1">
    <property type="nucleotide sequence ID" value="XM_031533080.1"/>
</dbReference>
<evidence type="ECO:0000256" key="3">
    <source>
        <dbReference type="ARBA" id="ARBA00022821"/>
    </source>
</evidence>
<keyword evidence="4" id="KW-0862">Zinc</keyword>
<organism evidence="8 10">
    <name type="scientific">Punica granatum</name>
    <name type="common">Pomegranate</name>
    <dbReference type="NCBI Taxonomy" id="22663"/>
    <lineage>
        <taxon>Eukaryota</taxon>
        <taxon>Viridiplantae</taxon>
        <taxon>Streptophyta</taxon>
        <taxon>Embryophyta</taxon>
        <taxon>Tracheophyta</taxon>
        <taxon>Spermatophyta</taxon>
        <taxon>Magnoliopsida</taxon>
        <taxon>eudicotyledons</taxon>
        <taxon>Gunneridae</taxon>
        <taxon>Pentapetalae</taxon>
        <taxon>rosids</taxon>
        <taxon>malvids</taxon>
        <taxon>Myrtales</taxon>
        <taxon>Lythraceae</taxon>
        <taxon>Punica</taxon>
    </lineage>
</organism>
<evidence type="ECO:0000313" key="9">
    <source>
        <dbReference type="RefSeq" id="XP_031388938.1"/>
    </source>
</evidence>
<dbReference type="GO" id="GO:0003677">
    <property type="term" value="F:DNA binding"/>
    <property type="evidence" value="ECO:0007669"/>
    <property type="project" value="InterPro"/>
</dbReference>
<dbReference type="PANTHER" id="PTHR33463">
    <property type="entry name" value="NB-ARC DOMAIN-CONTAINING PROTEIN-RELATED"/>
    <property type="match status" value="1"/>
</dbReference>
<evidence type="ECO:0000256" key="2">
    <source>
        <dbReference type="ARBA" id="ARBA00022771"/>
    </source>
</evidence>
<evidence type="ECO:0000256" key="6">
    <source>
        <dbReference type="SAM" id="MobiDB-lite"/>
    </source>
</evidence>
<dbReference type="GeneID" id="116201703"/>
<feature type="domain" description="BED-type" evidence="7">
    <location>
        <begin position="13"/>
        <end position="73"/>
    </location>
</feature>
<dbReference type="PANTHER" id="PTHR33463:SF204">
    <property type="entry name" value="NB-ARC DOMAIN-CONTAINING PROTEIN"/>
    <property type="match status" value="1"/>
</dbReference>
<keyword evidence="3" id="KW-0611">Plant defense</keyword>
<gene>
    <name evidence="9 10 11 12" type="primary">LOC116201703</name>
</gene>
<protein>
    <submittedName>
        <fullName evidence="9 10">Uncharacterized protein LOC116201703</fullName>
    </submittedName>
</protein>
<dbReference type="SUPFAM" id="SSF52540">
    <property type="entry name" value="P-loop containing nucleoside triphosphate hydrolases"/>
    <property type="match status" value="1"/>
</dbReference>
<feature type="compositionally biased region" description="Polar residues" evidence="6">
    <location>
        <begin position="262"/>
        <end position="276"/>
    </location>
</feature>
<feature type="region of interest" description="Disordered" evidence="6">
    <location>
        <begin position="167"/>
        <end position="212"/>
    </location>
</feature>
<dbReference type="OrthoDB" id="1937290at2759"/>
<name>A0A6P8D3D6_PUNGR</name>
<keyword evidence="1" id="KW-0479">Metal-binding</keyword>
<dbReference type="RefSeq" id="XP_031388938.1">
    <property type="nucleotide sequence ID" value="XM_031533078.1"/>
</dbReference>